<dbReference type="InterPro" id="IPR046341">
    <property type="entry name" value="SET_dom_sf"/>
</dbReference>
<dbReference type="Gene3D" id="2.170.270.10">
    <property type="entry name" value="SET domain"/>
    <property type="match status" value="1"/>
</dbReference>
<dbReference type="OrthoDB" id="265717at2759"/>
<name>A0A9P6D2X9_PLEER</name>
<reference evidence="1" key="1">
    <citation type="submission" date="2020-11" db="EMBL/GenBank/DDBJ databases">
        <authorList>
            <consortium name="DOE Joint Genome Institute"/>
            <person name="Ahrendt S."/>
            <person name="Riley R."/>
            <person name="Andreopoulos W."/>
            <person name="Labutti K."/>
            <person name="Pangilinan J."/>
            <person name="Ruiz-Duenas F.J."/>
            <person name="Barrasa J.M."/>
            <person name="Sanchez-Garcia M."/>
            <person name="Camarero S."/>
            <person name="Miyauchi S."/>
            <person name="Serrano A."/>
            <person name="Linde D."/>
            <person name="Babiker R."/>
            <person name="Drula E."/>
            <person name="Ayuso-Fernandez I."/>
            <person name="Pacheco R."/>
            <person name="Padilla G."/>
            <person name="Ferreira P."/>
            <person name="Barriuso J."/>
            <person name="Kellner H."/>
            <person name="Castanera R."/>
            <person name="Alfaro M."/>
            <person name="Ramirez L."/>
            <person name="Pisabarro A.G."/>
            <person name="Kuo A."/>
            <person name="Tritt A."/>
            <person name="Lipzen A."/>
            <person name="He G."/>
            <person name="Yan M."/>
            <person name="Ng V."/>
            <person name="Cullen D."/>
            <person name="Martin F."/>
            <person name="Rosso M.-N."/>
            <person name="Henrissat B."/>
            <person name="Hibbett D."/>
            <person name="Martinez A.T."/>
            <person name="Grigoriev I.V."/>
        </authorList>
    </citation>
    <scope>NUCLEOTIDE SEQUENCE</scope>
    <source>
        <strain evidence="1">ATCC 90797</strain>
    </source>
</reference>
<comment type="caution">
    <text evidence="1">The sequence shown here is derived from an EMBL/GenBank/DDBJ whole genome shotgun (WGS) entry which is preliminary data.</text>
</comment>
<gene>
    <name evidence="1" type="ORF">BDN71DRAFT_365241</name>
</gene>
<protein>
    <recommendedName>
        <fullName evidence="3">SET domain-containing protein</fullName>
    </recommendedName>
</protein>
<dbReference type="EMBL" id="MU154685">
    <property type="protein sequence ID" value="KAF9489052.1"/>
    <property type="molecule type" value="Genomic_DNA"/>
</dbReference>
<organism evidence="1 2">
    <name type="scientific">Pleurotus eryngii</name>
    <name type="common">Boletus of the steppes</name>
    <dbReference type="NCBI Taxonomy" id="5323"/>
    <lineage>
        <taxon>Eukaryota</taxon>
        <taxon>Fungi</taxon>
        <taxon>Dikarya</taxon>
        <taxon>Basidiomycota</taxon>
        <taxon>Agaricomycotina</taxon>
        <taxon>Agaricomycetes</taxon>
        <taxon>Agaricomycetidae</taxon>
        <taxon>Agaricales</taxon>
        <taxon>Pleurotineae</taxon>
        <taxon>Pleurotaceae</taxon>
        <taxon>Pleurotus</taxon>
    </lineage>
</organism>
<evidence type="ECO:0000313" key="1">
    <source>
        <dbReference type="EMBL" id="KAF9489052.1"/>
    </source>
</evidence>
<dbReference type="Proteomes" id="UP000807025">
    <property type="component" value="Unassembled WGS sequence"/>
</dbReference>
<proteinExistence type="predicted"/>
<sequence length="243" mass="26990">MNSHTCADSDDDPPCVAVFNDISRINHRCASIPSLPLSPQSTLHACSCSPNTIRLWRASSSAMYISACRAVPAGTELTTYYRDPFLPSSERRAALLAVYKFHCACPSCLSPASSDKRRLRLQQSRGRLADLVAWARAAPPLPDLLADTLELLALVQEEGLESQHVYGRVLRHLMCISYLMQMCAEGEEDDIGNNAEAGGYEGYKRMLRTWRLANGAEDVDVRRVELLEEEMMRVAVSRRRTGG</sequence>
<dbReference type="PANTHER" id="PTHR47332:SF4">
    <property type="entry name" value="SET DOMAIN-CONTAINING PROTEIN 5"/>
    <property type="match status" value="1"/>
</dbReference>
<dbReference type="AlphaFoldDB" id="A0A9P6D2X9"/>
<keyword evidence="2" id="KW-1185">Reference proteome</keyword>
<dbReference type="SUPFAM" id="SSF82199">
    <property type="entry name" value="SET domain"/>
    <property type="match status" value="1"/>
</dbReference>
<evidence type="ECO:0008006" key="3">
    <source>
        <dbReference type="Google" id="ProtNLM"/>
    </source>
</evidence>
<dbReference type="InterPro" id="IPR053185">
    <property type="entry name" value="SET_domain_protein"/>
</dbReference>
<dbReference type="PANTHER" id="PTHR47332">
    <property type="entry name" value="SET DOMAIN-CONTAINING PROTEIN 5"/>
    <property type="match status" value="1"/>
</dbReference>
<evidence type="ECO:0000313" key="2">
    <source>
        <dbReference type="Proteomes" id="UP000807025"/>
    </source>
</evidence>
<dbReference type="CDD" id="cd20071">
    <property type="entry name" value="SET_SMYD"/>
    <property type="match status" value="1"/>
</dbReference>
<accession>A0A9P6D2X9</accession>